<name>A0A1Y2BG85_9FUNG</name>
<keyword evidence="3" id="KW-1185">Reference proteome</keyword>
<evidence type="ECO:0000313" key="3">
    <source>
        <dbReference type="Proteomes" id="UP000193642"/>
    </source>
</evidence>
<feature type="region of interest" description="Disordered" evidence="1">
    <location>
        <begin position="334"/>
        <end position="360"/>
    </location>
</feature>
<dbReference type="AlphaFoldDB" id="A0A1Y2BG85"/>
<organism evidence="2 3">
    <name type="scientific">Rhizoclosmatium globosum</name>
    <dbReference type="NCBI Taxonomy" id="329046"/>
    <lineage>
        <taxon>Eukaryota</taxon>
        <taxon>Fungi</taxon>
        <taxon>Fungi incertae sedis</taxon>
        <taxon>Chytridiomycota</taxon>
        <taxon>Chytridiomycota incertae sedis</taxon>
        <taxon>Chytridiomycetes</taxon>
        <taxon>Chytridiales</taxon>
        <taxon>Chytriomycetaceae</taxon>
        <taxon>Rhizoclosmatium</taxon>
    </lineage>
</organism>
<evidence type="ECO:0000256" key="1">
    <source>
        <dbReference type="SAM" id="MobiDB-lite"/>
    </source>
</evidence>
<comment type="caution">
    <text evidence="2">The sequence shown here is derived from an EMBL/GenBank/DDBJ whole genome shotgun (WGS) entry which is preliminary data.</text>
</comment>
<dbReference type="EMBL" id="MCGO01000067">
    <property type="protein sequence ID" value="ORY33570.1"/>
    <property type="molecule type" value="Genomic_DNA"/>
</dbReference>
<protein>
    <submittedName>
        <fullName evidence="2">Uncharacterized protein</fullName>
    </submittedName>
</protein>
<dbReference type="Proteomes" id="UP000193642">
    <property type="component" value="Unassembled WGS sequence"/>
</dbReference>
<evidence type="ECO:0000313" key="2">
    <source>
        <dbReference type="EMBL" id="ORY33570.1"/>
    </source>
</evidence>
<feature type="compositionally biased region" description="Polar residues" evidence="1">
    <location>
        <begin position="343"/>
        <end position="360"/>
    </location>
</feature>
<reference evidence="2 3" key="1">
    <citation type="submission" date="2016-07" db="EMBL/GenBank/DDBJ databases">
        <title>Pervasive Adenine N6-methylation of Active Genes in Fungi.</title>
        <authorList>
            <consortium name="DOE Joint Genome Institute"/>
            <person name="Mondo S.J."/>
            <person name="Dannebaum R.O."/>
            <person name="Kuo R.C."/>
            <person name="Labutti K."/>
            <person name="Haridas S."/>
            <person name="Kuo A."/>
            <person name="Salamov A."/>
            <person name="Ahrendt S.R."/>
            <person name="Lipzen A."/>
            <person name="Sullivan W."/>
            <person name="Andreopoulos W.B."/>
            <person name="Clum A."/>
            <person name="Lindquist E."/>
            <person name="Daum C."/>
            <person name="Ramamoorthy G.K."/>
            <person name="Gryganskyi A."/>
            <person name="Culley D."/>
            <person name="Magnuson J.K."/>
            <person name="James T.Y."/>
            <person name="O'Malley M.A."/>
            <person name="Stajich J.E."/>
            <person name="Spatafora J.W."/>
            <person name="Visel A."/>
            <person name="Grigoriev I.V."/>
        </authorList>
    </citation>
    <scope>NUCLEOTIDE SEQUENCE [LARGE SCALE GENOMIC DNA]</scope>
    <source>
        <strain evidence="2 3">JEL800</strain>
    </source>
</reference>
<feature type="compositionally biased region" description="Low complexity" evidence="1">
    <location>
        <begin position="278"/>
        <end position="288"/>
    </location>
</feature>
<accession>A0A1Y2BG85</accession>
<proteinExistence type="predicted"/>
<sequence>MSAMIKLSKARASQVMPIWKAQLMNKVKTVKPINGYAIYARKEADTCGFKVSTSVTFFQKPDSLGKFPTGDFDDLQKQRECSNTNSYIDGVINDHILESVTDKLFKDIITGELAHSSPKTDKEVYDTVVTRFTIYNQEHIMKVVPKDINNPTMEDIKHYFNAIFDKYKSSAIQRKETRTDMALQEFILKWPEGGCPKVNNGNGNNVVNGGRTANVTTEVGTKNTKPPYKMFPCDKCGAALCGFLQAGKECPPCPVAAIQQLHANLKKTKTAPSKTDTELLSDSSTSEDQNLLVPQASTPTKNPQNGVGWSCAPLARVVREAPVAVTTPVVSCTDSEGADLDNSHNTQHTLTPQLQSKQCF</sequence>
<gene>
    <name evidence="2" type="ORF">BCR33DRAFT_743772</name>
</gene>
<feature type="region of interest" description="Disordered" evidence="1">
    <location>
        <begin position="267"/>
        <end position="289"/>
    </location>
</feature>